<dbReference type="AlphaFoldDB" id="A0A8H7DM72"/>
<dbReference type="GeneID" id="59380490"/>
<dbReference type="InterPro" id="IPR020845">
    <property type="entry name" value="AMP-binding_CS"/>
</dbReference>
<evidence type="ECO:0000259" key="4">
    <source>
        <dbReference type="Pfam" id="PF00501"/>
    </source>
</evidence>
<feature type="domain" description="AMP-dependent synthetase/ligase" evidence="4">
    <location>
        <begin position="156"/>
        <end position="333"/>
    </location>
</feature>
<evidence type="ECO:0000256" key="3">
    <source>
        <dbReference type="SAM" id="SignalP"/>
    </source>
</evidence>
<dbReference type="EMBL" id="JACETU010000008">
    <property type="protein sequence ID" value="KAF7422516.1"/>
    <property type="molecule type" value="Genomic_DNA"/>
</dbReference>
<sequence>MRVSFILAALAAFAVAAPIPTAPAAAAPADTVGGKILDGAIKVAKVVGQHAADEINGVVQKHWSEEAIAAKNAKKEKVTQSAAEVKLHGLSALKTAGAIGKGLAVGSAGKKSYLNQELKWIPLFSLAMYIKSLYPQPAPIEDLNFHHSLFGRPDQKDWPDYTLFIDASNGHRRTHREFVTDIYDGATALGASFETGCLGLRGDDGEMVGIMSDNSMEYVSLIHSLIMITTPFALISSYSTPFELKHSLKLSGATCLFVQAKYLPLALAASKEAGISNRRIFVLGGRASGRTSFTELKEHVRNEHIPRISVRPAHRDTLAYLVFSSGTSGLPKGT</sequence>
<evidence type="ECO:0000313" key="6">
    <source>
        <dbReference type="Proteomes" id="UP000623687"/>
    </source>
</evidence>
<evidence type="ECO:0000256" key="2">
    <source>
        <dbReference type="ARBA" id="ARBA00022598"/>
    </source>
</evidence>
<keyword evidence="3" id="KW-0732">Signal</keyword>
<dbReference type="InterPro" id="IPR042099">
    <property type="entry name" value="ANL_N_sf"/>
</dbReference>
<dbReference type="Gene3D" id="3.40.50.12780">
    <property type="entry name" value="N-terminal domain of ligase-like"/>
    <property type="match status" value="1"/>
</dbReference>
<feature type="chain" id="PRO_5034690512" description="AMP-dependent synthetase/ligase domain-containing protein" evidence="3">
    <location>
        <begin position="17"/>
        <end position="334"/>
    </location>
</feature>
<dbReference type="RefSeq" id="XP_036627548.1">
    <property type="nucleotide sequence ID" value="XM_036780165.1"/>
</dbReference>
<dbReference type="SUPFAM" id="SSF56801">
    <property type="entry name" value="Acetyl-CoA synthetase-like"/>
    <property type="match status" value="1"/>
</dbReference>
<organism evidence="5 6">
    <name type="scientific">Pleurotus ostreatus</name>
    <name type="common">Oyster mushroom</name>
    <name type="synonym">White-rot fungus</name>
    <dbReference type="NCBI Taxonomy" id="5322"/>
    <lineage>
        <taxon>Eukaryota</taxon>
        <taxon>Fungi</taxon>
        <taxon>Dikarya</taxon>
        <taxon>Basidiomycota</taxon>
        <taxon>Agaricomycotina</taxon>
        <taxon>Agaricomycetes</taxon>
        <taxon>Agaricomycetidae</taxon>
        <taxon>Agaricales</taxon>
        <taxon>Pleurotineae</taxon>
        <taxon>Pleurotaceae</taxon>
        <taxon>Pleurotus</taxon>
    </lineage>
</organism>
<comment type="caution">
    <text evidence="5">The sequence shown here is derived from an EMBL/GenBank/DDBJ whole genome shotgun (WGS) entry which is preliminary data.</text>
</comment>
<reference evidence="5" key="1">
    <citation type="submission" date="2019-07" db="EMBL/GenBank/DDBJ databases">
        <authorList>
            <person name="Palmer J.M."/>
        </authorList>
    </citation>
    <scope>NUCLEOTIDE SEQUENCE</scope>
    <source>
        <strain evidence="5">PC9</strain>
    </source>
</reference>
<keyword evidence="2" id="KW-0436">Ligase</keyword>
<dbReference type="Pfam" id="PF00501">
    <property type="entry name" value="AMP-binding"/>
    <property type="match status" value="1"/>
</dbReference>
<accession>A0A8H7DM72</accession>
<dbReference type="VEuPathDB" id="FungiDB:PC9H_010672"/>
<dbReference type="PROSITE" id="PS00455">
    <property type="entry name" value="AMP_BINDING"/>
    <property type="match status" value="1"/>
</dbReference>
<dbReference type="PANTHER" id="PTHR24096:SF149">
    <property type="entry name" value="AMP-BINDING DOMAIN-CONTAINING PROTEIN-RELATED"/>
    <property type="match status" value="1"/>
</dbReference>
<dbReference type="OrthoDB" id="1898221at2759"/>
<protein>
    <recommendedName>
        <fullName evidence="4">AMP-dependent synthetase/ligase domain-containing protein</fullName>
    </recommendedName>
</protein>
<gene>
    <name evidence="5" type="ORF">PC9H_010672</name>
</gene>
<evidence type="ECO:0000256" key="1">
    <source>
        <dbReference type="ARBA" id="ARBA00006432"/>
    </source>
</evidence>
<proteinExistence type="inferred from homology"/>
<dbReference type="PANTHER" id="PTHR24096">
    <property type="entry name" value="LONG-CHAIN-FATTY-ACID--COA LIGASE"/>
    <property type="match status" value="1"/>
</dbReference>
<dbReference type="GO" id="GO:0016405">
    <property type="term" value="F:CoA-ligase activity"/>
    <property type="evidence" value="ECO:0007669"/>
    <property type="project" value="TreeGrafter"/>
</dbReference>
<evidence type="ECO:0000313" key="5">
    <source>
        <dbReference type="EMBL" id="KAF7422516.1"/>
    </source>
</evidence>
<dbReference type="Proteomes" id="UP000623687">
    <property type="component" value="Unassembled WGS sequence"/>
</dbReference>
<dbReference type="InterPro" id="IPR000873">
    <property type="entry name" value="AMP-dep_synth/lig_dom"/>
</dbReference>
<comment type="similarity">
    <text evidence="1">Belongs to the ATP-dependent AMP-binding enzyme family.</text>
</comment>
<name>A0A8H7DM72_PLEOS</name>
<feature type="signal peptide" evidence="3">
    <location>
        <begin position="1"/>
        <end position="16"/>
    </location>
</feature>
<keyword evidence="6" id="KW-1185">Reference proteome</keyword>